<gene>
    <name evidence="1" type="ORF">DdX_18721</name>
</gene>
<reference evidence="1" key="1">
    <citation type="submission" date="2022-01" db="EMBL/GenBank/DDBJ databases">
        <title>Genome Sequence Resource for Two Populations of Ditylenchus destructor, the Migratory Endoparasitic Phytonematode.</title>
        <authorList>
            <person name="Zhang H."/>
            <person name="Lin R."/>
            <person name="Xie B."/>
        </authorList>
    </citation>
    <scope>NUCLEOTIDE SEQUENCE</scope>
    <source>
        <strain evidence="1">BazhouSP</strain>
    </source>
</reference>
<organism evidence="1 2">
    <name type="scientific">Ditylenchus destructor</name>
    <dbReference type="NCBI Taxonomy" id="166010"/>
    <lineage>
        <taxon>Eukaryota</taxon>
        <taxon>Metazoa</taxon>
        <taxon>Ecdysozoa</taxon>
        <taxon>Nematoda</taxon>
        <taxon>Chromadorea</taxon>
        <taxon>Rhabditida</taxon>
        <taxon>Tylenchina</taxon>
        <taxon>Tylenchomorpha</taxon>
        <taxon>Sphaerularioidea</taxon>
        <taxon>Anguinidae</taxon>
        <taxon>Anguininae</taxon>
        <taxon>Ditylenchus</taxon>
    </lineage>
</organism>
<evidence type="ECO:0000313" key="2">
    <source>
        <dbReference type="Proteomes" id="UP001201812"/>
    </source>
</evidence>
<evidence type="ECO:0000313" key="1">
    <source>
        <dbReference type="EMBL" id="KAI1697058.1"/>
    </source>
</evidence>
<dbReference type="AlphaFoldDB" id="A0AAD4MJP3"/>
<proteinExistence type="predicted"/>
<keyword evidence="2" id="KW-1185">Reference proteome</keyword>
<protein>
    <submittedName>
        <fullName evidence="1">Uncharacterized protein</fullName>
    </submittedName>
</protein>
<dbReference type="EMBL" id="JAKKPZ010000290">
    <property type="protein sequence ID" value="KAI1697058.1"/>
    <property type="molecule type" value="Genomic_DNA"/>
</dbReference>
<sequence length="678" mass="76237">MVMLFVRQTFLIFIVIFIIVIKRTRGAHIKHKAVPGKNSSPPQQKINGICSALRHENVDQKEALFEKLPLILNRLLETYPHLFDEQSQISNHFEMFRIAVRSCLNALDLRCDFSGSRAEKAFEVALQDAKLRGKHKQSQPQQARSPVTENVDAESDLVRITGNYDRFAAALKNLEDTSAVIHKIIKSIEMVTCDSVIIGLGDCGTSVWLEKYKSIHGAAKLPLQSGKLPKALIMGEHSGNWRNDYTLAQPHNLLGRHNSPANAKDFVRKSTYENNHYINARHLFQANTISMAETDAPVIYNVKINAVERQTNHTKESNWKDKSAKYRLKVSFDDGLEKYIYVHKIDACAGLGKPRDIHPGNFLSDELYEKLTQYDTSRKFTPLINGNQFMLTDKENGSGRKIFVYGGGGNAAACFRKSFYGNDRLRQIIKFLSHEMKNEVLWYTRTNFDDAGYGTIAKTSIASAIEQRRAITGELLSIGYNTATYKIQVRIRLRHGEEYLGRKIENPIDRLNKISTSSLAEKGIKTNEEIYEAEVDQLVYAIGQDSTDLEELFKEVLTDTVLSEDRTTGMPVGMKTSDNAVHFFGATALAIGKKVYQEATKSWISRQNINGDAEWPGVMPPSRAQITSHVVANGGSIDAVNLNIDDVELLKRFLRAANVPERDVVGFSGEFTAYLPHS</sequence>
<dbReference type="Proteomes" id="UP001201812">
    <property type="component" value="Unassembled WGS sequence"/>
</dbReference>
<accession>A0AAD4MJP3</accession>
<comment type="caution">
    <text evidence="1">The sequence shown here is derived from an EMBL/GenBank/DDBJ whole genome shotgun (WGS) entry which is preliminary data.</text>
</comment>
<name>A0AAD4MJP3_9BILA</name>